<name>A0A0A9BPN9_ARUDO</name>
<reference evidence="1" key="1">
    <citation type="submission" date="2014-09" db="EMBL/GenBank/DDBJ databases">
        <authorList>
            <person name="Magalhaes I.L.F."/>
            <person name="Oliveira U."/>
            <person name="Santos F.R."/>
            <person name="Vidigal T.H.D.A."/>
            <person name="Brescovit A.D."/>
            <person name="Santos A.J."/>
        </authorList>
    </citation>
    <scope>NUCLEOTIDE SEQUENCE</scope>
    <source>
        <tissue evidence="1">Shoot tissue taken approximately 20 cm above the soil surface</tissue>
    </source>
</reference>
<protein>
    <submittedName>
        <fullName evidence="1">Uncharacterized protein</fullName>
    </submittedName>
</protein>
<organism evidence="1">
    <name type="scientific">Arundo donax</name>
    <name type="common">Giant reed</name>
    <name type="synonym">Donax arundinaceus</name>
    <dbReference type="NCBI Taxonomy" id="35708"/>
    <lineage>
        <taxon>Eukaryota</taxon>
        <taxon>Viridiplantae</taxon>
        <taxon>Streptophyta</taxon>
        <taxon>Embryophyta</taxon>
        <taxon>Tracheophyta</taxon>
        <taxon>Spermatophyta</taxon>
        <taxon>Magnoliopsida</taxon>
        <taxon>Liliopsida</taxon>
        <taxon>Poales</taxon>
        <taxon>Poaceae</taxon>
        <taxon>PACMAD clade</taxon>
        <taxon>Arundinoideae</taxon>
        <taxon>Arundineae</taxon>
        <taxon>Arundo</taxon>
    </lineage>
</organism>
<dbReference type="AlphaFoldDB" id="A0A0A9BPN9"/>
<proteinExistence type="predicted"/>
<dbReference type="EMBL" id="GBRH01236658">
    <property type="protein sequence ID" value="JAD61237.1"/>
    <property type="molecule type" value="Transcribed_RNA"/>
</dbReference>
<evidence type="ECO:0000313" key="1">
    <source>
        <dbReference type="EMBL" id="JAD61237.1"/>
    </source>
</evidence>
<sequence length="39" mass="4368">MRACLLASWHCFLTLSRRHRLCDGRLAGARARLGKGRAS</sequence>
<accession>A0A0A9BPN9</accession>
<reference evidence="1" key="2">
    <citation type="journal article" date="2015" name="Data Brief">
        <title>Shoot transcriptome of the giant reed, Arundo donax.</title>
        <authorList>
            <person name="Barrero R.A."/>
            <person name="Guerrero F.D."/>
            <person name="Moolhuijzen P."/>
            <person name="Goolsby J.A."/>
            <person name="Tidwell J."/>
            <person name="Bellgard S.E."/>
            <person name="Bellgard M.I."/>
        </authorList>
    </citation>
    <scope>NUCLEOTIDE SEQUENCE</scope>
    <source>
        <tissue evidence="1">Shoot tissue taken approximately 20 cm above the soil surface</tissue>
    </source>
</reference>